<reference evidence="1" key="5">
    <citation type="submission" date="2025-09" db="UniProtKB">
        <authorList>
            <consortium name="Ensembl"/>
        </authorList>
    </citation>
    <scope>IDENTIFICATION</scope>
</reference>
<dbReference type="InterPro" id="IPR028039">
    <property type="entry name" value="CCDC32"/>
</dbReference>
<dbReference type="PANTHER" id="PTHR31800">
    <property type="entry name" value="COILED-COIL DOMAIN-CONTAINING PROTEIN 32"/>
    <property type="match status" value="1"/>
</dbReference>
<reference evidence="2" key="2">
    <citation type="journal article" date="2007" name="PLoS Biol.">
        <title>Survey sequencing and comparative analysis of the elephant shark (Callorhinchus milii) genome.</title>
        <authorList>
            <person name="Venkatesh B."/>
            <person name="Kirkness E.F."/>
            <person name="Loh Y.H."/>
            <person name="Halpern A.L."/>
            <person name="Lee A.P."/>
            <person name="Johnson J."/>
            <person name="Dandona N."/>
            <person name="Viswanathan L.D."/>
            <person name="Tay A."/>
            <person name="Venter J.C."/>
            <person name="Strausberg R.L."/>
            <person name="Brenner S."/>
        </authorList>
    </citation>
    <scope>NUCLEOTIDE SEQUENCE [LARGE SCALE GENOMIC DNA]</scope>
</reference>
<dbReference type="OMA" id="QAKTECW"/>
<name>A0A4W3JI76_CALMI</name>
<proteinExistence type="predicted"/>
<dbReference type="GO" id="GO:0044782">
    <property type="term" value="P:cilium organization"/>
    <property type="evidence" value="ECO:0007669"/>
    <property type="project" value="TreeGrafter"/>
</dbReference>
<evidence type="ECO:0000313" key="1">
    <source>
        <dbReference type="Ensembl" id="ENSCMIP00000037758.1"/>
    </source>
</evidence>
<evidence type="ECO:0000313" key="2">
    <source>
        <dbReference type="Proteomes" id="UP000314986"/>
    </source>
</evidence>
<dbReference type="PANTHER" id="PTHR31800:SF1">
    <property type="entry name" value="COILED-COIL DOMAIN-CONTAINING PROTEIN 32"/>
    <property type="match status" value="1"/>
</dbReference>
<reference evidence="2" key="3">
    <citation type="journal article" date="2014" name="Nature">
        <title>Elephant shark genome provides unique insights into gnathostome evolution.</title>
        <authorList>
            <consortium name="International Elephant Shark Genome Sequencing Consortium"/>
            <person name="Venkatesh B."/>
            <person name="Lee A.P."/>
            <person name="Ravi V."/>
            <person name="Maurya A.K."/>
            <person name="Lian M.M."/>
            <person name="Swann J.B."/>
            <person name="Ohta Y."/>
            <person name="Flajnik M.F."/>
            <person name="Sutoh Y."/>
            <person name="Kasahara M."/>
            <person name="Hoon S."/>
            <person name="Gangu V."/>
            <person name="Roy S.W."/>
            <person name="Irimia M."/>
            <person name="Korzh V."/>
            <person name="Kondrychyn I."/>
            <person name="Lim Z.W."/>
            <person name="Tay B.H."/>
            <person name="Tohari S."/>
            <person name="Kong K.W."/>
            <person name="Ho S."/>
            <person name="Lorente-Galdos B."/>
            <person name="Quilez J."/>
            <person name="Marques-Bonet T."/>
            <person name="Raney B.J."/>
            <person name="Ingham P.W."/>
            <person name="Tay A."/>
            <person name="Hillier L.W."/>
            <person name="Minx P."/>
            <person name="Boehm T."/>
            <person name="Wilson R.K."/>
            <person name="Brenner S."/>
            <person name="Warren W.C."/>
        </authorList>
    </citation>
    <scope>NUCLEOTIDE SEQUENCE [LARGE SCALE GENOMIC DNA]</scope>
</reference>
<dbReference type="Ensembl" id="ENSCMIT00000038303.1">
    <property type="protein sequence ID" value="ENSCMIP00000037758.1"/>
    <property type="gene ID" value="ENSCMIG00000015864.1"/>
</dbReference>
<dbReference type="GeneTree" id="ENSGT00390000014780"/>
<reference evidence="2" key="1">
    <citation type="journal article" date="2006" name="Science">
        <title>Ancient noncoding elements conserved in the human genome.</title>
        <authorList>
            <person name="Venkatesh B."/>
            <person name="Kirkness E.F."/>
            <person name="Loh Y.H."/>
            <person name="Halpern A.L."/>
            <person name="Lee A.P."/>
            <person name="Johnson J."/>
            <person name="Dandona N."/>
            <person name="Viswanathan L.D."/>
            <person name="Tay A."/>
            <person name="Venter J.C."/>
            <person name="Strausberg R.L."/>
            <person name="Brenner S."/>
        </authorList>
    </citation>
    <scope>NUCLEOTIDE SEQUENCE [LARGE SCALE GENOMIC DNA]</scope>
</reference>
<keyword evidence="2" id="KW-1185">Reference proteome</keyword>
<dbReference type="Pfam" id="PF14989">
    <property type="entry name" value="CCDC32"/>
    <property type="match status" value="1"/>
</dbReference>
<organism evidence="1 2">
    <name type="scientific">Callorhinchus milii</name>
    <name type="common">Ghost shark</name>
    <dbReference type="NCBI Taxonomy" id="7868"/>
    <lineage>
        <taxon>Eukaryota</taxon>
        <taxon>Metazoa</taxon>
        <taxon>Chordata</taxon>
        <taxon>Craniata</taxon>
        <taxon>Vertebrata</taxon>
        <taxon>Chondrichthyes</taxon>
        <taxon>Holocephali</taxon>
        <taxon>Chimaeriformes</taxon>
        <taxon>Callorhinchidae</taxon>
        <taxon>Callorhinchus</taxon>
    </lineage>
</organism>
<dbReference type="InParanoid" id="A0A4W3JI76"/>
<gene>
    <name evidence="1" type="primary">CCDC32</name>
</gene>
<dbReference type="Proteomes" id="UP000314986">
    <property type="component" value="Unassembled WGS sequence"/>
</dbReference>
<protein>
    <submittedName>
        <fullName evidence="1">Coiled-coil domain containing 32</fullName>
    </submittedName>
</protein>
<dbReference type="STRING" id="7868.ENSCMIP00000037758"/>
<sequence>MEVAEVEAERAAAELCWERICAELPPGRSSPGPGALWETFTPIPASETLDQDIARPPPRARAWAPLPDSQRHLLGLENRLRKVKGLNQEPTSKEMLQCLAQARKECWDRFLHDQRDSDMFSDGCDVDDRAIDLFKRWLQPDKIPISAEEIQFLINPEAYVDSQEDEGSCSGCEQ</sequence>
<accession>A0A4W3JI76</accession>
<reference evidence="1" key="4">
    <citation type="submission" date="2025-08" db="UniProtKB">
        <authorList>
            <consortium name="Ensembl"/>
        </authorList>
    </citation>
    <scope>IDENTIFICATION</scope>
</reference>